<organism evidence="5 6">
    <name type="scientific">Nonomuraea roseoviolacea subsp. carminata</name>
    <dbReference type="NCBI Taxonomy" id="160689"/>
    <lineage>
        <taxon>Bacteria</taxon>
        <taxon>Bacillati</taxon>
        <taxon>Actinomycetota</taxon>
        <taxon>Actinomycetes</taxon>
        <taxon>Streptosporangiales</taxon>
        <taxon>Streptosporangiaceae</taxon>
        <taxon>Nonomuraea</taxon>
    </lineage>
</organism>
<dbReference type="PROSITE" id="PS50893">
    <property type="entry name" value="ABC_TRANSPORTER_2"/>
    <property type="match status" value="1"/>
</dbReference>
<keyword evidence="6" id="KW-1185">Reference proteome</keyword>
<evidence type="ECO:0000313" key="6">
    <source>
        <dbReference type="Proteomes" id="UP001320766"/>
    </source>
</evidence>
<comment type="caution">
    <text evidence="5">The sequence shown here is derived from an EMBL/GenBank/DDBJ whole genome shotgun (WGS) entry which is preliminary data.</text>
</comment>
<keyword evidence="1" id="KW-0547">Nucleotide-binding</keyword>
<keyword evidence="2 5" id="KW-0067">ATP-binding</keyword>
<evidence type="ECO:0000256" key="1">
    <source>
        <dbReference type="ARBA" id="ARBA00022741"/>
    </source>
</evidence>
<name>A0ABT1KDK2_9ACTN</name>
<dbReference type="InterPro" id="IPR003439">
    <property type="entry name" value="ABC_transporter-like_ATP-bd"/>
</dbReference>
<evidence type="ECO:0000256" key="2">
    <source>
        <dbReference type="ARBA" id="ARBA00022840"/>
    </source>
</evidence>
<accession>A0ABT1KDK2</accession>
<proteinExistence type="predicted"/>
<sequence>MGASWEEGTVSEEPAAGGGTGPAVEISGLRYAFGARTAVDGIDLRVAAGQVFGLLGPNGAGKTTTIRLIVTLLPCPPGSVRVFGLDAARERMAVRRRIGYVPQQLSADGALTGRQNVALFARLYGVLDPVARAVVWERIGALRAETGMTVLVTTHYMDEAEQHCDRVALMSLGRIRALGVPAELTAGLGPEASLEDVFRVCAGDSLSFLDAAGGDARDIRSTRRTASRLG</sequence>
<dbReference type="RefSeq" id="WP_308211301.1">
    <property type="nucleotide sequence ID" value="NZ_BAAAVE010000023.1"/>
</dbReference>
<dbReference type="Pfam" id="PF00005">
    <property type="entry name" value="ABC_tran"/>
    <property type="match status" value="1"/>
</dbReference>
<dbReference type="GO" id="GO:0005524">
    <property type="term" value="F:ATP binding"/>
    <property type="evidence" value="ECO:0007669"/>
    <property type="project" value="UniProtKB-KW"/>
</dbReference>
<feature type="domain" description="ABC transporter" evidence="4">
    <location>
        <begin position="24"/>
        <end position="197"/>
    </location>
</feature>
<dbReference type="Proteomes" id="UP001320766">
    <property type="component" value="Unassembled WGS sequence"/>
</dbReference>
<dbReference type="InterPro" id="IPR003593">
    <property type="entry name" value="AAA+_ATPase"/>
</dbReference>
<dbReference type="Gene3D" id="3.40.50.300">
    <property type="entry name" value="P-loop containing nucleotide triphosphate hydrolases"/>
    <property type="match status" value="2"/>
</dbReference>
<evidence type="ECO:0000313" key="5">
    <source>
        <dbReference type="EMBL" id="MCP2351049.1"/>
    </source>
</evidence>
<gene>
    <name evidence="5" type="ORF">HD595_007171</name>
</gene>
<dbReference type="SUPFAM" id="SSF52540">
    <property type="entry name" value="P-loop containing nucleoside triphosphate hydrolases"/>
    <property type="match status" value="1"/>
</dbReference>
<evidence type="ECO:0000259" key="4">
    <source>
        <dbReference type="PROSITE" id="PS50893"/>
    </source>
</evidence>
<dbReference type="PANTHER" id="PTHR43038">
    <property type="entry name" value="ATP-BINDING CASSETTE, SUB-FAMILY H, MEMBER 1"/>
    <property type="match status" value="1"/>
</dbReference>
<reference evidence="5 6" key="1">
    <citation type="submission" date="2022-06" db="EMBL/GenBank/DDBJ databases">
        <title>Sequencing the genomes of 1000 actinobacteria strains.</title>
        <authorList>
            <person name="Klenk H.-P."/>
        </authorList>
    </citation>
    <scope>NUCLEOTIDE SEQUENCE [LARGE SCALE GENOMIC DNA]</scope>
    <source>
        <strain evidence="5 6">DSM 44170</strain>
    </source>
</reference>
<dbReference type="EMBL" id="JAMZEC010000001">
    <property type="protein sequence ID" value="MCP2351049.1"/>
    <property type="molecule type" value="Genomic_DNA"/>
</dbReference>
<feature type="region of interest" description="Disordered" evidence="3">
    <location>
        <begin position="1"/>
        <end position="21"/>
    </location>
</feature>
<dbReference type="PANTHER" id="PTHR43038:SF3">
    <property type="entry name" value="ABC TRANSPORTER G FAMILY MEMBER 20 ISOFORM X1"/>
    <property type="match status" value="1"/>
</dbReference>
<dbReference type="SMART" id="SM00382">
    <property type="entry name" value="AAA"/>
    <property type="match status" value="1"/>
</dbReference>
<evidence type="ECO:0000256" key="3">
    <source>
        <dbReference type="SAM" id="MobiDB-lite"/>
    </source>
</evidence>
<protein>
    <submittedName>
        <fullName evidence="5">ABC-2 type transport system ATP-binding protein</fullName>
    </submittedName>
</protein>
<dbReference type="InterPro" id="IPR027417">
    <property type="entry name" value="P-loop_NTPase"/>
</dbReference>